<dbReference type="EMBL" id="JADQBC010000066">
    <property type="protein sequence ID" value="MBR8828337.1"/>
    <property type="molecule type" value="Genomic_DNA"/>
</dbReference>
<evidence type="ECO:0000313" key="3">
    <source>
        <dbReference type="Proteomes" id="UP000767446"/>
    </source>
</evidence>
<evidence type="ECO:0000256" key="1">
    <source>
        <dbReference type="SAM" id="Coils"/>
    </source>
</evidence>
<dbReference type="PANTHER" id="PTHR33352:SF3">
    <property type="entry name" value="SLR1612 PROTEIN"/>
    <property type="match status" value="1"/>
</dbReference>
<evidence type="ECO:0008006" key="4">
    <source>
        <dbReference type="Google" id="ProtNLM"/>
    </source>
</evidence>
<proteinExistence type="predicted"/>
<dbReference type="Proteomes" id="UP000767446">
    <property type="component" value="Unassembled WGS sequence"/>
</dbReference>
<name>A0A941GR64_9CHRO</name>
<keyword evidence="1" id="KW-0175">Coiled coil</keyword>
<organism evidence="2 3">
    <name type="scientific">Gomphosphaeria aponina SAG 52.96 = DSM 107014</name>
    <dbReference type="NCBI Taxonomy" id="1521640"/>
    <lineage>
        <taxon>Bacteria</taxon>
        <taxon>Bacillati</taxon>
        <taxon>Cyanobacteriota</taxon>
        <taxon>Cyanophyceae</taxon>
        <taxon>Oscillatoriophycideae</taxon>
        <taxon>Chroococcales</taxon>
        <taxon>Gomphosphaeriaceae</taxon>
        <taxon>Gomphosphaeria</taxon>
    </lineage>
</organism>
<evidence type="ECO:0000313" key="2">
    <source>
        <dbReference type="EMBL" id="MBR8828337.1"/>
    </source>
</evidence>
<protein>
    <recommendedName>
        <fullName evidence="4">Uma2 family endonuclease</fullName>
    </recommendedName>
</protein>
<accession>A0A941GR64</accession>
<gene>
    <name evidence="2" type="ORF">DSM107014_10650</name>
</gene>
<comment type="caution">
    <text evidence="2">The sequence shown here is derived from an EMBL/GenBank/DDBJ whole genome shotgun (WGS) entry which is preliminary data.</text>
</comment>
<dbReference type="PANTHER" id="PTHR33352">
    <property type="entry name" value="SLR1095 PROTEIN"/>
    <property type="match status" value="1"/>
</dbReference>
<feature type="non-terminal residue" evidence="2">
    <location>
        <position position="1"/>
    </location>
</feature>
<sequence>QNQTQKWLRWWDSEGNLLLIGSEQAELEKYRAEQEKQRAELEKYKAELAQNQVELEKQRAEQAEKRAAKLAERLRAMGVDPELEDI</sequence>
<reference evidence="2" key="1">
    <citation type="submission" date="2021-02" db="EMBL/GenBank/DDBJ databases">
        <title>Metagenome analyses of Stigonema ocellatum DSM 106950, Chlorogloea purpurea SAG 13.99 and Gomphosphaeria aponina DSM 107014.</title>
        <authorList>
            <person name="Marter P."/>
            <person name="Huang S."/>
        </authorList>
    </citation>
    <scope>NUCLEOTIDE SEQUENCE</scope>
    <source>
        <strain evidence="2">JP213</strain>
    </source>
</reference>
<feature type="coiled-coil region" evidence="1">
    <location>
        <begin position="20"/>
        <end position="80"/>
    </location>
</feature>
<dbReference type="AlphaFoldDB" id="A0A941GR64"/>